<dbReference type="InterPro" id="IPR003439">
    <property type="entry name" value="ABC_transporter-like_ATP-bd"/>
</dbReference>
<dbReference type="FunFam" id="3.40.50.300:FF:001797">
    <property type="entry name" value="ABC transporter, putative"/>
    <property type="match status" value="2"/>
</dbReference>
<organism evidence="8 9">
    <name type="scientific">Pristionchus pacificus</name>
    <name type="common">Parasitic nematode worm</name>
    <dbReference type="NCBI Taxonomy" id="54126"/>
    <lineage>
        <taxon>Eukaryota</taxon>
        <taxon>Metazoa</taxon>
        <taxon>Ecdysozoa</taxon>
        <taxon>Nematoda</taxon>
        <taxon>Chromadorea</taxon>
        <taxon>Rhabditida</taxon>
        <taxon>Rhabditina</taxon>
        <taxon>Diplogasteromorpha</taxon>
        <taxon>Diplogasteroidea</taxon>
        <taxon>Neodiplogasteridae</taxon>
        <taxon>Pristionchus</taxon>
    </lineage>
</organism>
<evidence type="ECO:0000256" key="5">
    <source>
        <dbReference type="ARBA" id="ARBA00022840"/>
    </source>
</evidence>
<keyword evidence="4" id="KW-0547">Nucleotide-binding</keyword>
<protein>
    <submittedName>
        <fullName evidence="8">Pgp-11</fullName>
    </submittedName>
</protein>
<keyword evidence="5" id="KW-0067">ATP-binding</keyword>
<keyword evidence="6" id="KW-1133">Transmembrane helix</keyword>
<dbReference type="PROSITE" id="PS50893">
    <property type="entry name" value="ABC_TRANSPORTER_2"/>
    <property type="match status" value="4"/>
</dbReference>
<accession>A0A2A6C3P0</accession>
<dbReference type="FunFam" id="1.20.1560.10:FF:000361">
    <property type="entry name" value="Uncharacterized protein"/>
    <property type="match status" value="2"/>
</dbReference>
<evidence type="ECO:0000256" key="2">
    <source>
        <dbReference type="ARBA" id="ARBA00007577"/>
    </source>
</evidence>
<dbReference type="SUPFAM" id="SSF90123">
    <property type="entry name" value="ABC transporter transmembrane region"/>
    <property type="match status" value="4"/>
</dbReference>
<evidence type="ECO:0000256" key="3">
    <source>
        <dbReference type="ARBA" id="ARBA00022692"/>
    </source>
</evidence>
<dbReference type="Pfam" id="PF00005">
    <property type="entry name" value="ABC_tran"/>
    <property type="match status" value="4"/>
</dbReference>
<dbReference type="SUPFAM" id="SSF52540">
    <property type="entry name" value="P-loop containing nucleoside triphosphate hydrolases"/>
    <property type="match status" value="4"/>
</dbReference>
<evidence type="ECO:0000256" key="1">
    <source>
        <dbReference type="ARBA" id="ARBA00004141"/>
    </source>
</evidence>
<dbReference type="GO" id="GO:0042626">
    <property type="term" value="F:ATPase-coupled transmembrane transporter activity"/>
    <property type="evidence" value="ECO:0000318"/>
    <property type="project" value="GO_Central"/>
</dbReference>
<dbReference type="GO" id="GO:0140359">
    <property type="term" value="F:ABC-type transporter activity"/>
    <property type="evidence" value="ECO:0007669"/>
    <property type="project" value="InterPro"/>
</dbReference>
<dbReference type="CDD" id="cd03249">
    <property type="entry name" value="ABC_MTABC3_MDL1_MDL2"/>
    <property type="match status" value="1"/>
</dbReference>
<dbReference type="InterPro" id="IPR036640">
    <property type="entry name" value="ABC1_TM_sf"/>
</dbReference>
<dbReference type="Gene3D" id="3.40.50.300">
    <property type="entry name" value="P-loop containing nucleotide triphosphate hydrolases"/>
    <property type="match status" value="4"/>
</dbReference>
<dbReference type="Proteomes" id="UP000005239">
    <property type="component" value="Unassembled WGS sequence"/>
</dbReference>
<dbReference type="SMART" id="SM00382">
    <property type="entry name" value="AAA"/>
    <property type="match status" value="4"/>
</dbReference>
<dbReference type="PROSITE" id="PS00211">
    <property type="entry name" value="ABC_TRANSPORTER_1"/>
    <property type="match status" value="4"/>
</dbReference>
<evidence type="ECO:0000313" key="8">
    <source>
        <dbReference type="EnsemblMetazoa" id="PPA05777.1"/>
    </source>
</evidence>
<evidence type="ECO:0000256" key="6">
    <source>
        <dbReference type="ARBA" id="ARBA00022989"/>
    </source>
</evidence>
<evidence type="ECO:0000313" key="9">
    <source>
        <dbReference type="Proteomes" id="UP000005239"/>
    </source>
</evidence>
<dbReference type="NCBIfam" id="NF010167">
    <property type="entry name" value="PRK13648.1"/>
    <property type="match status" value="4"/>
</dbReference>
<evidence type="ECO:0000256" key="4">
    <source>
        <dbReference type="ARBA" id="ARBA00022741"/>
    </source>
</evidence>
<accession>A0A8R1Y5N2</accession>
<dbReference type="GO" id="GO:0016020">
    <property type="term" value="C:membrane"/>
    <property type="evidence" value="ECO:0000318"/>
    <property type="project" value="GO_Central"/>
</dbReference>
<reference evidence="8" key="2">
    <citation type="submission" date="2022-06" db="UniProtKB">
        <authorList>
            <consortium name="EnsemblMetazoa"/>
        </authorList>
    </citation>
    <scope>IDENTIFICATION</scope>
    <source>
        <strain evidence="8">PS312</strain>
    </source>
</reference>
<keyword evidence="7" id="KW-0472">Membrane</keyword>
<dbReference type="InterPro" id="IPR039421">
    <property type="entry name" value="Type_1_exporter"/>
</dbReference>
<dbReference type="FunFam" id="3.40.50.300:FF:002283">
    <property type="entry name" value="p-GlycoProtein related"/>
    <property type="match status" value="2"/>
</dbReference>
<comment type="subcellular location">
    <subcellularLocation>
        <location evidence="1">Membrane</location>
        <topology evidence="1">Multi-pass membrane protein</topology>
    </subcellularLocation>
</comment>
<dbReference type="PANTHER" id="PTHR43394">
    <property type="entry name" value="ATP-DEPENDENT PERMEASE MDL1, MITOCHONDRIAL"/>
    <property type="match status" value="1"/>
</dbReference>
<dbReference type="GO" id="GO:0055085">
    <property type="term" value="P:transmembrane transport"/>
    <property type="evidence" value="ECO:0000318"/>
    <property type="project" value="GO_Central"/>
</dbReference>
<sequence length="2505" mass="273734">MTGGGTKSTPFSEKIIAILLCKGDLSDEEIDSEPCSTMELFRFASTRHKIYFTIGLLCTAFTGLLMPLNQILGGLVAEEYLQQPNAEGDDTVLAAVMVIVYIYVAGTVIQFLFNFVQQYLLLTVTNEIVDRLRREYVAAVLRLDAESLDETSPGKLSAELNENIDKIRDGLGEKFALVIRSTCIFLSSIIAAFVYNWKVSLVLLPLGPIGAVVTGLTGRFTAQSIKRQMDTSAQGASLVEESVMNVKTVAACNGQDDMVKKYRSILDDLVKLGSRVCLLNGFFEGFLFFFIYFFALFAILVGVPDTYNEGGFDGGSVIIAFGSILLGAYFLGLLGPHMMTLLKARMAAAVIYQTIDKAETMDAPSDAKVERLRGDIEFRDVRFTYASRDAMVLQGLSWSARAGQAVAFAGHSGCGKSTSIGLLTKLYEKCGGEIIVDGKNIAEYDRQTIRKNIGMVAQEPCLFNGTIRENILLGRKWDGKGTTEQRLVEVAIIAQASHFIQKLEHGFDTVLGEGGIALSGGQKQRIAIARAIFTDPSILILDEATSALDVHSERLVQAALNDASIGRTTISIAHRLSTLKEMDVIYVVDNGIVIEQGTHGELLSTGGTYSMMAQRQNLGVDESKSKHVEETNEVFQRFQEEESVSQSSFLRIYTHGHLSKILPALLFSCLRGFEIPFYSVLMNLIYNALSSTKEEFWSPVIIACCSSLGIGLYVWTTNTLAYFFSSKASESVIATIKERILSRVLHRNAEYFDNPETSAATIVNDLNQQPNALLAGLDGRAVLFTWCTTCITTCNVAALVICWPMGIISLLLTIIIAILVFGLFLIFTSLTEKYSKICQSPELALDIFSQTRTIQIMAVEGYFAKKYTQSQEEVAGIQKKAVIVQSIIWSLSNGCIYLFGLVSFGFGAHFVYHGLLTGQQLYLVGMTVEFSAWALAFINPTFPDLVRANAAARILYTYFDLPEPVDIGDSSSLLTGAFAVRNVSFAYPTRPHRRVAKQLAISANAGESIALVGPSGCGKSTLISLFERFYDQQDGTIKFDNIDHRHFSVRHLRTQIALVGQEPVLFQGSIAENILLGTNCSLDDMREACRMSNAANFIEDLPEGYETDVGSKGRSLSGGQKQRIAIARALVRKPKILLLDEATSALDGESERIVQEAIAKASVGRTYALCFYLFAATDDARADLMPAIEEKYGVDAMSHAMVVGDYWRGGHYNAGPLIGLAGFVAIINGGFGFMTLFPLVFVHADAGHMLILPVFGHSLGVLRMLDKSKRLVPFSEKIIAVLLCKGDLSDEELDAEPCSTAELFRFATTRHKVLFTIGILCASITGLLMPINQILSGLVANVYLTQPNAAGDNEALTAVVHIVYIYVAGTVVQLVLNYIQQHLLLTVTNSVVDKLRREYVSAVLRLDAESLDSTSPGKLSAELSENIDKIRDGLGEKFALVVRSTGIFVFSIVAAFVYNWKVSLVLLPLGPLGAVVTGLSGKFSARSIKQQMDTSAKGASLIEESVMNVKTVAACNGQDDMVKRYRFILDELIALGSRVGLINGFFEGLMFFVIYIFALLSLLWGVPDTYNADGLSAYSVIVAFGSIMMGAYFLGLLGPHMMTLLKARTAAAVIYKTIDTAATLDFPSDAKVARLRGEIDFRDVRFKYATRDIMVLQGLSWSAKAGQAVAFAGHSGCGKSTSIGLLTKLYEKCGGEIFVDGKDIVEYDRQTLRKNIGMVAQEPCLFNGTIRENILLGRKWEGKGTTEERLIEAAGIAQAATFIRKLENGFDTILGEGGIALSGGQKQRIAIARAIFMDPSILILDEATSALDVQSERLVQAALNEASVGRTTISIAHRLSTLKEMDVIYVVDKGVVIEQGTHEELLNANGTYSKMAEKQSLGMEESKAPNPKEEETKAAMQRIRSTRRSLANSNRNMIHPGDFEGKKLLPSAPVRQSSFFRIYTHGHLLKILPAFIFSSLRGFEIPGYTFLMSLLYTALSSSKDELWQSMTVVCCVSFGIGVYAWTMVTLACYFTGKAAESVIGTVKERILSRVLHRNAEYLDNPETSNATIVNDINQLPGALLAGLDARAFLFIWCSTTTIVCDVIAVVLCWQLGLIAIASTILLLIGVCLLFVILTGLTEQMARVDRSAELALEIFSQTRTIQIMAVEKYFENKYMESQEAVKKIQRKAVIVQSIIWALSTGAIYLFGVISFGFGAPLVYNGLLTGQQLFVVDIAIELSAWALAFINPTFPDLVRANAAARILYSYFDLPLPNEVGDSTTQLSGAFAVRNVTFSYPTRPEQKVARSLALSASAGDSIALVGPSGCGKSTLISLFERYYDQQEGTIKFDGIDHRQITARHLRTQIALVGQEPVLFQGSIAENILLGTDGLSIEHVREACRMSNAANFIESLPEGYNTDVGSKGRSLSGGQKQRIAIARALVRNPKILLLDEATSALDGESERIVQEAIARASVGRTSVSIAHRLATIKDATRIYFIEDGSVVECGNHEELIHHNGKYAAYVKAQ</sequence>
<dbReference type="GO" id="GO:0005524">
    <property type="term" value="F:ATP binding"/>
    <property type="evidence" value="ECO:0007669"/>
    <property type="project" value="UniProtKB-KW"/>
</dbReference>
<dbReference type="FunFam" id="1.20.1560.10:FF:000458">
    <property type="entry name" value="Uncharacterized protein"/>
    <property type="match status" value="1"/>
</dbReference>
<dbReference type="InterPro" id="IPR017871">
    <property type="entry name" value="ABC_transporter-like_CS"/>
</dbReference>
<comment type="similarity">
    <text evidence="2">Belongs to the ABC transporter superfamily. ABCB family. Multidrug resistance exporter (TC 3.A.1.201) subfamily.</text>
</comment>
<dbReference type="GO" id="GO:0016887">
    <property type="term" value="F:ATP hydrolysis activity"/>
    <property type="evidence" value="ECO:0007669"/>
    <property type="project" value="InterPro"/>
</dbReference>
<evidence type="ECO:0000256" key="7">
    <source>
        <dbReference type="ARBA" id="ARBA00023136"/>
    </source>
</evidence>
<dbReference type="InterPro" id="IPR011527">
    <property type="entry name" value="ABC1_TM_dom"/>
</dbReference>
<reference evidence="9" key="1">
    <citation type="journal article" date="2008" name="Nat. Genet.">
        <title>The Pristionchus pacificus genome provides a unique perspective on nematode lifestyle and parasitism.</title>
        <authorList>
            <person name="Dieterich C."/>
            <person name="Clifton S.W."/>
            <person name="Schuster L.N."/>
            <person name="Chinwalla A."/>
            <person name="Delehaunty K."/>
            <person name="Dinkelacker I."/>
            <person name="Fulton L."/>
            <person name="Fulton R."/>
            <person name="Godfrey J."/>
            <person name="Minx P."/>
            <person name="Mitreva M."/>
            <person name="Roeseler W."/>
            <person name="Tian H."/>
            <person name="Witte H."/>
            <person name="Yang S.P."/>
            <person name="Wilson R.K."/>
            <person name="Sommer R.J."/>
        </authorList>
    </citation>
    <scope>NUCLEOTIDE SEQUENCE [LARGE SCALE GENOMIC DNA]</scope>
    <source>
        <strain evidence="9">PS312</strain>
    </source>
</reference>
<keyword evidence="9" id="KW-1185">Reference proteome</keyword>
<gene>
    <name evidence="8" type="primary">WBGene00095331</name>
</gene>
<dbReference type="EnsemblMetazoa" id="PPA05777.1">
    <property type="protein sequence ID" value="PPA05777.1"/>
    <property type="gene ID" value="WBGene00095331"/>
</dbReference>
<dbReference type="InterPro" id="IPR027417">
    <property type="entry name" value="P-loop_NTPase"/>
</dbReference>
<dbReference type="InterPro" id="IPR003593">
    <property type="entry name" value="AAA+_ATPase"/>
</dbReference>
<proteinExistence type="inferred from homology"/>
<dbReference type="Gene3D" id="1.20.1560.10">
    <property type="entry name" value="ABC transporter type 1, transmembrane domain"/>
    <property type="match status" value="2"/>
</dbReference>
<keyword evidence="3" id="KW-0812">Transmembrane</keyword>
<dbReference type="PANTHER" id="PTHR43394:SF27">
    <property type="entry name" value="ATP-DEPENDENT TRANSLOCASE ABCB1-LIKE"/>
    <property type="match status" value="1"/>
</dbReference>
<name>A0A2A6C3P0_PRIPA</name>
<dbReference type="CDD" id="cd18577">
    <property type="entry name" value="ABC_6TM_Pgp_ABCB1_D1_like"/>
    <property type="match status" value="2"/>
</dbReference>
<dbReference type="Pfam" id="PF00664">
    <property type="entry name" value="ABC_membrane"/>
    <property type="match status" value="4"/>
</dbReference>
<dbReference type="PROSITE" id="PS50929">
    <property type="entry name" value="ABC_TM1F"/>
    <property type="match status" value="4"/>
</dbReference>